<dbReference type="Pfam" id="PF04545">
    <property type="entry name" value="Sigma70_r4"/>
    <property type="match status" value="1"/>
</dbReference>
<accession>A0A0S7BGI9</accession>
<keyword evidence="5" id="KW-0804">Transcription</keyword>
<dbReference type="InterPro" id="IPR039425">
    <property type="entry name" value="RNA_pol_sigma-70-like"/>
</dbReference>
<organism evidence="9">
    <name type="scientific">Longilinea arvoryzae</name>
    <dbReference type="NCBI Taxonomy" id="360412"/>
    <lineage>
        <taxon>Bacteria</taxon>
        <taxon>Bacillati</taxon>
        <taxon>Chloroflexota</taxon>
        <taxon>Anaerolineae</taxon>
        <taxon>Anaerolineales</taxon>
        <taxon>Anaerolineaceae</taxon>
        <taxon>Longilinea</taxon>
    </lineage>
</organism>
<dbReference type="Proteomes" id="UP000055060">
    <property type="component" value="Unassembled WGS sequence"/>
</dbReference>
<keyword evidence="3" id="KW-0731">Sigma factor</keyword>
<evidence type="ECO:0000256" key="5">
    <source>
        <dbReference type="ARBA" id="ARBA00023163"/>
    </source>
</evidence>
<name>A0A0S7BGI9_9CHLR</name>
<dbReference type="GO" id="GO:0006352">
    <property type="term" value="P:DNA-templated transcription initiation"/>
    <property type="evidence" value="ECO:0007669"/>
    <property type="project" value="InterPro"/>
</dbReference>
<dbReference type="RefSeq" id="WP_075072231.1">
    <property type="nucleotide sequence ID" value="NZ_DF967972.1"/>
</dbReference>
<feature type="compositionally biased region" description="Basic and acidic residues" evidence="6">
    <location>
        <begin position="88"/>
        <end position="101"/>
    </location>
</feature>
<evidence type="ECO:0000259" key="7">
    <source>
        <dbReference type="Pfam" id="PF04542"/>
    </source>
</evidence>
<dbReference type="PANTHER" id="PTHR43133:SF57">
    <property type="entry name" value="RNA POLYMERASE SIGMA-70 FACTOR"/>
    <property type="match status" value="1"/>
</dbReference>
<dbReference type="InterPro" id="IPR007627">
    <property type="entry name" value="RNA_pol_sigma70_r2"/>
</dbReference>
<dbReference type="OrthoDB" id="160825at2"/>
<evidence type="ECO:0000313" key="9">
    <source>
        <dbReference type="EMBL" id="GAP12837.1"/>
    </source>
</evidence>
<comment type="similarity">
    <text evidence="1">Belongs to the sigma-70 factor family. ECF subfamily.</text>
</comment>
<dbReference type="Gene3D" id="1.10.1740.10">
    <property type="match status" value="1"/>
</dbReference>
<evidence type="ECO:0000256" key="1">
    <source>
        <dbReference type="ARBA" id="ARBA00010641"/>
    </source>
</evidence>
<dbReference type="InterPro" id="IPR007630">
    <property type="entry name" value="RNA_pol_sigma70_r4"/>
</dbReference>
<feature type="domain" description="RNA polymerase sigma-70 region 4" evidence="8">
    <location>
        <begin position="123"/>
        <end position="171"/>
    </location>
</feature>
<dbReference type="AlphaFoldDB" id="A0A0S7BGI9"/>
<proteinExistence type="inferred from homology"/>
<dbReference type="CDD" id="cd06171">
    <property type="entry name" value="Sigma70_r4"/>
    <property type="match status" value="1"/>
</dbReference>
<dbReference type="InterPro" id="IPR014284">
    <property type="entry name" value="RNA_pol_sigma-70_dom"/>
</dbReference>
<dbReference type="GO" id="GO:0016987">
    <property type="term" value="F:sigma factor activity"/>
    <property type="evidence" value="ECO:0007669"/>
    <property type="project" value="UniProtKB-KW"/>
</dbReference>
<feature type="region of interest" description="Disordered" evidence="6">
    <location>
        <begin position="88"/>
        <end position="115"/>
    </location>
</feature>
<evidence type="ECO:0000256" key="6">
    <source>
        <dbReference type="SAM" id="MobiDB-lite"/>
    </source>
</evidence>
<keyword evidence="10" id="KW-1185">Reference proteome</keyword>
<reference evidence="9" key="1">
    <citation type="submission" date="2015-07" db="EMBL/GenBank/DDBJ databases">
        <title>Draft Genome Sequences of Anaerolinea thermolimosa IMO-1, Bellilinea caldifistulae GOMI-1, Leptolinea tardivitalis YMTK-2, Levilinea saccharolytica KIBI-1,Longilinea arvoryzae KOME-1, Previously Described as Members of the Anaerolineaceae (Chloroflexi).</title>
        <authorList>
            <person name="Sekiguchi Y."/>
            <person name="Ohashi A."/>
            <person name="Matsuura N."/>
            <person name="Tourlousse M.D."/>
        </authorList>
    </citation>
    <scope>NUCLEOTIDE SEQUENCE [LARGE SCALE GENOMIC DNA]</scope>
    <source>
        <strain evidence="9">KOME-1</strain>
    </source>
</reference>
<evidence type="ECO:0000256" key="2">
    <source>
        <dbReference type="ARBA" id="ARBA00023015"/>
    </source>
</evidence>
<evidence type="ECO:0000313" key="10">
    <source>
        <dbReference type="Proteomes" id="UP000055060"/>
    </source>
</evidence>
<evidence type="ECO:0000256" key="4">
    <source>
        <dbReference type="ARBA" id="ARBA00023125"/>
    </source>
</evidence>
<dbReference type="InterPro" id="IPR036388">
    <property type="entry name" value="WH-like_DNA-bd_sf"/>
</dbReference>
<keyword evidence="2" id="KW-0805">Transcription regulation</keyword>
<protein>
    <submittedName>
        <fullName evidence="9">RNA polymerase sigma factor, sigma-70 family</fullName>
    </submittedName>
</protein>
<feature type="domain" description="RNA polymerase sigma-70 region 2" evidence="7">
    <location>
        <begin position="22"/>
        <end position="87"/>
    </location>
</feature>
<dbReference type="STRING" id="360412.LARV_00577"/>
<gene>
    <name evidence="9" type="ORF">LARV_00577</name>
</gene>
<keyword evidence="4" id="KW-0238">DNA-binding</keyword>
<dbReference type="SUPFAM" id="SSF88946">
    <property type="entry name" value="Sigma2 domain of RNA polymerase sigma factors"/>
    <property type="match status" value="1"/>
</dbReference>
<sequence length="181" mass="21025">MTLEHLLARAKKRDMQSLAALHDQLYPLVYRYVSYRLEDSQACEDITSETFVRLLDRIHQRSSSIQNLRAWLIGTASHLVSDHYRRQYQRPETDLDHHEDLSGGESPEQAAEQSQDHQALRQALWKLTEDQQNVLALRFSQELSLEETAQILGKSVNAVKVLQFRALASLRRAMDERGKWL</sequence>
<dbReference type="PANTHER" id="PTHR43133">
    <property type="entry name" value="RNA POLYMERASE ECF-TYPE SIGMA FACTO"/>
    <property type="match status" value="1"/>
</dbReference>
<dbReference type="SUPFAM" id="SSF88659">
    <property type="entry name" value="Sigma3 and sigma4 domains of RNA polymerase sigma factors"/>
    <property type="match status" value="1"/>
</dbReference>
<evidence type="ECO:0000259" key="8">
    <source>
        <dbReference type="Pfam" id="PF04545"/>
    </source>
</evidence>
<dbReference type="InterPro" id="IPR013324">
    <property type="entry name" value="RNA_pol_sigma_r3/r4-like"/>
</dbReference>
<dbReference type="InterPro" id="IPR013325">
    <property type="entry name" value="RNA_pol_sigma_r2"/>
</dbReference>
<dbReference type="GO" id="GO:0003677">
    <property type="term" value="F:DNA binding"/>
    <property type="evidence" value="ECO:0007669"/>
    <property type="project" value="UniProtKB-KW"/>
</dbReference>
<evidence type="ECO:0000256" key="3">
    <source>
        <dbReference type="ARBA" id="ARBA00023082"/>
    </source>
</evidence>
<dbReference type="EMBL" id="DF967972">
    <property type="protein sequence ID" value="GAP12837.1"/>
    <property type="molecule type" value="Genomic_DNA"/>
</dbReference>
<dbReference type="NCBIfam" id="TIGR02937">
    <property type="entry name" value="sigma70-ECF"/>
    <property type="match status" value="1"/>
</dbReference>
<dbReference type="Gene3D" id="1.10.10.10">
    <property type="entry name" value="Winged helix-like DNA-binding domain superfamily/Winged helix DNA-binding domain"/>
    <property type="match status" value="1"/>
</dbReference>
<dbReference type="Pfam" id="PF04542">
    <property type="entry name" value="Sigma70_r2"/>
    <property type="match status" value="1"/>
</dbReference>